<name>M4BQF2_HYAAE</name>
<protein>
    <submittedName>
        <fullName evidence="1">Uncharacterized protein</fullName>
    </submittedName>
</protein>
<keyword evidence="2" id="KW-1185">Reference proteome</keyword>
<dbReference type="VEuPathDB" id="FungiDB:HpaG808641"/>
<dbReference type="EMBL" id="JH598563">
    <property type="status" value="NOT_ANNOTATED_CDS"/>
    <property type="molecule type" value="Genomic_DNA"/>
</dbReference>
<reference evidence="2" key="1">
    <citation type="journal article" date="2010" name="Science">
        <title>Signatures of adaptation to obligate biotrophy in the Hyaloperonospora arabidopsidis genome.</title>
        <authorList>
            <person name="Baxter L."/>
            <person name="Tripathy S."/>
            <person name="Ishaque N."/>
            <person name="Boot N."/>
            <person name="Cabral A."/>
            <person name="Kemen E."/>
            <person name="Thines M."/>
            <person name="Ah-Fong A."/>
            <person name="Anderson R."/>
            <person name="Badejoko W."/>
            <person name="Bittner-Eddy P."/>
            <person name="Boore J.L."/>
            <person name="Chibucos M.C."/>
            <person name="Coates M."/>
            <person name="Dehal P."/>
            <person name="Delehaunty K."/>
            <person name="Dong S."/>
            <person name="Downton P."/>
            <person name="Dumas B."/>
            <person name="Fabro G."/>
            <person name="Fronick C."/>
            <person name="Fuerstenberg S.I."/>
            <person name="Fulton L."/>
            <person name="Gaulin E."/>
            <person name="Govers F."/>
            <person name="Hughes L."/>
            <person name="Humphray S."/>
            <person name="Jiang R.H."/>
            <person name="Judelson H."/>
            <person name="Kamoun S."/>
            <person name="Kyung K."/>
            <person name="Meijer H."/>
            <person name="Minx P."/>
            <person name="Morris P."/>
            <person name="Nelson J."/>
            <person name="Phuntumart V."/>
            <person name="Qutob D."/>
            <person name="Rehmany A."/>
            <person name="Rougon-Cardoso A."/>
            <person name="Ryden P."/>
            <person name="Torto-Alalibo T."/>
            <person name="Studholme D."/>
            <person name="Wang Y."/>
            <person name="Win J."/>
            <person name="Wood J."/>
            <person name="Clifton S.W."/>
            <person name="Rogers J."/>
            <person name="Van den Ackerveken G."/>
            <person name="Jones J.D."/>
            <person name="McDowell J.M."/>
            <person name="Beynon J."/>
            <person name="Tyler B.M."/>
        </authorList>
    </citation>
    <scope>NUCLEOTIDE SEQUENCE [LARGE SCALE GENOMIC DNA]</scope>
    <source>
        <strain evidence="2">Emoy2</strain>
    </source>
</reference>
<proteinExistence type="predicted"/>
<accession>M4BQF2</accession>
<sequence>MIRKHHRIRVRQRCVDSLCRRCKHSLLFLSRFNSAISWSHPSLDKDRSAVKFSSSDFRHFPPSFHCLCPKCLLIIFGVRYNLWQMINLYSLIGCVRIKGWVCTYKFATIKFCIRFANSH</sequence>
<dbReference type="Proteomes" id="UP000011713">
    <property type="component" value="Unassembled WGS sequence"/>
</dbReference>
<dbReference type="HOGENOM" id="CLU_2065979_0_0_1"/>
<organism evidence="1 2">
    <name type="scientific">Hyaloperonospora arabidopsidis (strain Emoy2)</name>
    <name type="common">Downy mildew agent</name>
    <name type="synonym">Peronospora arabidopsidis</name>
    <dbReference type="NCBI Taxonomy" id="559515"/>
    <lineage>
        <taxon>Eukaryota</taxon>
        <taxon>Sar</taxon>
        <taxon>Stramenopiles</taxon>
        <taxon>Oomycota</taxon>
        <taxon>Peronosporomycetes</taxon>
        <taxon>Peronosporales</taxon>
        <taxon>Peronosporaceae</taxon>
        <taxon>Hyaloperonospora</taxon>
    </lineage>
</organism>
<dbReference type="EnsemblProtists" id="HpaT808641">
    <property type="protein sequence ID" value="HpaP808641"/>
    <property type="gene ID" value="HpaG808641"/>
</dbReference>
<evidence type="ECO:0000313" key="1">
    <source>
        <dbReference type="EnsemblProtists" id="HpaP808641"/>
    </source>
</evidence>
<reference evidence="1" key="2">
    <citation type="submission" date="2015-06" db="UniProtKB">
        <authorList>
            <consortium name="EnsemblProtists"/>
        </authorList>
    </citation>
    <scope>IDENTIFICATION</scope>
    <source>
        <strain evidence="1">Emoy2</strain>
    </source>
</reference>
<dbReference type="InParanoid" id="M4BQF2"/>
<evidence type="ECO:0000313" key="2">
    <source>
        <dbReference type="Proteomes" id="UP000011713"/>
    </source>
</evidence>
<dbReference type="AlphaFoldDB" id="M4BQF2"/>